<accession>A0A3B1DXZ0</accession>
<organism evidence="1">
    <name type="scientific">hydrothermal vent metagenome</name>
    <dbReference type="NCBI Taxonomy" id="652676"/>
    <lineage>
        <taxon>unclassified sequences</taxon>
        <taxon>metagenomes</taxon>
        <taxon>ecological metagenomes</taxon>
    </lineage>
</organism>
<protein>
    <submittedName>
        <fullName evidence="1">Uncharacterized protein</fullName>
    </submittedName>
</protein>
<gene>
    <name evidence="1" type="ORF">MNBD_PLANCTO02-1805</name>
</gene>
<reference evidence="1" key="1">
    <citation type="submission" date="2018-06" db="EMBL/GenBank/DDBJ databases">
        <authorList>
            <person name="Zhirakovskaya E."/>
        </authorList>
    </citation>
    <scope>NUCLEOTIDE SEQUENCE</scope>
</reference>
<proteinExistence type="predicted"/>
<evidence type="ECO:0000313" key="1">
    <source>
        <dbReference type="EMBL" id="VAX41274.1"/>
    </source>
</evidence>
<name>A0A3B1DXZ0_9ZZZZ</name>
<sequence length="232" mass="26606">MKFYFSFALVFLLFALPCKVNGQEYRLTKAKRNPPNTPKHLSQLLETNGFAISKNKEVLLRLWMRKDIPTVENFKPSYSVQYPFATGELVGMLQIPKGKTYSDFRQQELKAGLYTLRYGHIPEDGNHLGASEISDFLLTLPVAFDKTTKRIKKPKELSHQSSQGVKANHPAIFSLVGADEKQKKKQEAKLKHDEEHEFWVLHFSATIKKVIDKKTTSERIPLRLIVVGFSEE</sequence>
<dbReference type="AlphaFoldDB" id="A0A3B1DXZ0"/>
<dbReference type="EMBL" id="UOGL01000526">
    <property type="protein sequence ID" value="VAX41274.1"/>
    <property type="molecule type" value="Genomic_DNA"/>
</dbReference>